<protein>
    <submittedName>
        <fullName evidence="1">Uncharacterized protein</fullName>
    </submittedName>
</protein>
<evidence type="ECO:0000313" key="2">
    <source>
        <dbReference type="Proteomes" id="UP001060085"/>
    </source>
</evidence>
<proteinExistence type="predicted"/>
<dbReference type="Proteomes" id="UP001060085">
    <property type="component" value="Linkage Group LG02"/>
</dbReference>
<accession>A0ACC0BSZ0</accession>
<evidence type="ECO:0000313" key="1">
    <source>
        <dbReference type="EMBL" id="KAI5675702.1"/>
    </source>
</evidence>
<organism evidence="1 2">
    <name type="scientific">Catharanthus roseus</name>
    <name type="common">Madagascar periwinkle</name>
    <name type="synonym">Vinca rosea</name>
    <dbReference type="NCBI Taxonomy" id="4058"/>
    <lineage>
        <taxon>Eukaryota</taxon>
        <taxon>Viridiplantae</taxon>
        <taxon>Streptophyta</taxon>
        <taxon>Embryophyta</taxon>
        <taxon>Tracheophyta</taxon>
        <taxon>Spermatophyta</taxon>
        <taxon>Magnoliopsida</taxon>
        <taxon>eudicotyledons</taxon>
        <taxon>Gunneridae</taxon>
        <taxon>Pentapetalae</taxon>
        <taxon>asterids</taxon>
        <taxon>lamiids</taxon>
        <taxon>Gentianales</taxon>
        <taxon>Apocynaceae</taxon>
        <taxon>Rauvolfioideae</taxon>
        <taxon>Vinceae</taxon>
        <taxon>Catharanthinae</taxon>
        <taxon>Catharanthus</taxon>
    </lineage>
</organism>
<keyword evidence="2" id="KW-1185">Reference proteome</keyword>
<gene>
    <name evidence="1" type="ORF">M9H77_06652</name>
</gene>
<dbReference type="EMBL" id="CM044702">
    <property type="protein sequence ID" value="KAI5675702.1"/>
    <property type="molecule type" value="Genomic_DNA"/>
</dbReference>
<name>A0ACC0BSZ0_CATRO</name>
<comment type="caution">
    <text evidence="1">The sequence shown here is derived from an EMBL/GenBank/DDBJ whole genome shotgun (WGS) entry which is preliminary data.</text>
</comment>
<reference evidence="2" key="1">
    <citation type="journal article" date="2023" name="Nat. Plants">
        <title>Single-cell RNA sequencing provides a high-resolution roadmap for understanding the multicellular compartmentation of specialized metabolism.</title>
        <authorList>
            <person name="Sun S."/>
            <person name="Shen X."/>
            <person name="Li Y."/>
            <person name="Li Y."/>
            <person name="Wang S."/>
            <person name="Li R."/>
            <person name="Zhang H."/>
            <person name="Shen G."/>
            <person name="Guo B."/>
            <person name="Wei J."/>
            <person name="Xu J."/>
            <person name="St-Pierre B."/>
            <person name="Chen S."/>
            <person name="Sun C."/>
        </authorList>
    </citation>
    <scope>NUCLEOTIDE SEQUENCE [LARGE SCALE GENOMIC DNA]</scope>
</reference>
<sequence>MALLQIRTIHHCSLNGKPYSLSHRLDELQDAPSRWKQATFRNLPKKIKQAAKYDYKKQGREEEMKVKIRDAKQRRSTQGGSRGGRSSNTGRNSVIAGKGVDKITGHLGYVATTVQDDATMHSISSAPNRPLSVPVAQGTPQALMDQSSPPTKGPLSSPIAQGAPPAFVGHYPLPDHSFSLDSPLSPHPESDFSSS</sequence>